<evidence type="ECO:0000313" key="3">
    <source>
        <dbReference type="Proteomes" id="UP001597347"/>
    </source>
</evidence>
<comment type="caution">
    <text evidence="2">The sequence shown here is derived from an EMBL/GenBank/DDBJ whole genome shotgun (WGS) entry which is preliminary data.</text>
</comment>
<keyword evidence="1" id="KW-0812">Transmembrane</keyword>
<feature type="transmembrane region" description="Helical" evidence="1">
    <location>
        <begin position="119"/>
        <end position="138"/>
    </location>
</feature>
<keyword evidence="1" id="KW-1133">Transmembrane helix</keyword>
<evidence type="ECO:0000313" key="2">
    <source>
        <dbReference type="EMBL" id="MFD1721509.1"/>
    </source>
</evidence>
<sequence length="452" mass="48827">MVSASSRARGSRTRARLASAREALQARLWPVPALAVVVAVALGVALSQLDLAIGTHFPSRMRTFVFDGDADTARAVLGSIIGALITATSLTFSLTVVAFQLASSQASPRLLRTFARDGFVHGTLAVFLGTFAYALTVLRAVRTDNLASIDSTFVPRIAISFAFVLALVSVITLVLFLAHLAAQLRVETMLKEVHEDTVEAIEVVEGEIRDEESSQQRLDLPAWAPVVQATRSGFISSVDRGRLLRTAARHDLRVEELHDVGGHVIEGLPLLRVQPEPSEDAASDLVKAYSVRYERTSAQDYLFGVQQMVDIAAKALSPGVNDPTTAVHALGHIASILVRLRDMPPTPPSLVDAEGVPRLAPRRADYASAVSASLTQIRRYGAGDLDTVVRLHHLLQEVATEARPAEVRAAITDELRLLTASVEAEDYADVERDRFRAMAQEVRRRLAASGGA</sequence>
<accession>A0ABW4LF02</accession>
<evidence type="ECO:0000256" key="1">
    <source>
        <dbReference type="SAM" id="Phobius"/>
    </source>
</evidence>
<feature type="transmembrane region" description="Helical" evidence="1">
    <location>
        <begin position="76"/>
        <end position="99"/>
    </location>
</feature>
<organism evidence="2 3">
    <name type="scientific">Amnibacterium endophyticum</name>
    <dbReference type="NCBI Taxonomy" id="2109337"/>
    <lineage>
        <taxon>Bacteria</taxon>
        <taxon>Bacillati</taxon>
        <taxon>Actinomycetota</taxon>
        <taxon>Actinomycetes</taxon>
        <taxon>Micrococcales</taxon>
        <taxon>Microbacteriaceae</taxon>
        <taxon>Amnibacterium</taxon>
    </lineage>
</organism>
<feature type="transmembrane region" description="Helical" evidence="1">
    <location>
        <begin position="158"/>
        <end position="182"/>
    </location>
</feature>
<reference evidence="3" key="1">
    <citation type="journal article" date="2019" name="Int. J. Syst. Evol. Microbiol.">
        <title>The Global Catalogue of Microorganisms (GCM) 10K type strain sequencing project: providing services to taxonomists for standard genome sequencing and annotation.</title>
        <authorList>
            <consortium name="The Broad Institute Genomics Platform"/>
            <consortium name="The Broad Institute Genome Sequencing Center for Infectious Disease"/>
            <person name="Wu L."/>
            <person name="Ma J."/>
        </authorList>
    </citation>
    <scope>NUCLEOTIDE SEQUENCE [LARGE SCALE GENOMIC DNA]</scope>
    <source>
        <strain evidence="3">CGMCC 1.12471</strain>
    </source>
</reference>
<keyword evidence="3" id="KW-1185">Reference proteome</keyword>
<dbReference type="Proteomes" id="UP001597347">
    <property type="component" value="Unassembled WGS sequence"/>
</dbReference>
<protein>
    <submittedName>
        <fullName evidence="2">DUF2254 domain-containing protein</fullName>
    </submittedName>
</protein>
<dbReference type="RefSeq" id="WP_377933800.1">
    <property type="nucleotide sequence ID" value="NZ_JBHUEA010000010.1"/>
</dbReference>
<gene>
    <name evidence="2" type="ORF">ACFSBI_08100</name>
</gene>
<dbReference type="Pfam" id="PF10011">
    <property type="entry name" value="DUF2254"/>
    <property type="match status" value="1"/>
</dbReference>
<proteinExistence type="predicted"/>
<dbReference type="InterPro" id="IPR018723">
    <property type="entry name" value="DUF2254_membrane"/>
</dbReference>
<keyword evidence="1" id="KW-0472">Membrane</keyword>
<dbReference type="EMBL" id="JBHUEA010000010">
    <property type="protein sequence ID" value="MFD1721509.1"/>
    <property type="molecule type" value="Genomic_DNA"/>
</dbReference>
<name>A0ABW4LF02_9MICO</name>